<comment type="similarity">
    <text evidence="1">Belongs to the adenylyl cyclase class-3 family.</text>
</comment>
<dbReference type="SMART" id="SM01080">
    <property type="entry name" value="CHASE2"/>
    <property type="match status" value="1"/>
</dbReference>
<feature type="domain" description="Guanylate cyclase" evidence="3">
    <location>
        <begin position="411"/>
        <end position="543"/>
    </location>
</feature>
<evidence type="ECO:0000256" key="2">
    <source>
        <dbReference type="SAM" id="Phobius"/>
    </source>
</evidence>
<gene>
    <name evidence="4" type="ORF">ACFSJH_07230</name>
</gene>
<dbReference type="Gene3D" id="3.30.70.1230">
    <property type="entry name" value="Nucleotide cyclase"/>
    <property type="match status" value="1"/>
</dbReference>
<accession>A0ABW4YIK1</accession>
<sequence>MTERSGRRIKLGRLLLVITVVFIVLQYVEVGTTIDLRLQDQLLQQERPANNDIVIVAIDDESLQYMGSWPWERSVHATLLEQLAEANVAAIGFDITFPLPSTDAIEDEQFVNAVKRAGNVVLAQFGVFDEFSTGDIYAVEMQTPFPALEAAASQVGHLNTIVDMDSVVRKALLQFYNEDQRIDSFAWKLAEQYAAHHGKQLAREQIPLDKFGRFHIPFATKPQTYEVVPYWMVVSGEIDPAYFENRIVLVGTYTPGIKDYYLTPLDSKQSMYGVEIHANIIQTILEGNYKQEVHWLINSGILLVAAIIAYWICRIRSVIASFAVMLVAIIAFLSAARLLYSSGFIMSLVYVVAMLATIYIAMVANNYIVELRERKRVTEVFGKYVAPEVVKQILQSGEEGLKLGGSRRTLTILFVDIRGFTTLSEKVEPEEIVAILNEYLDLTANCIFKFGGTLDKFIGDATMAVFNAPLTQPDHPMQAIRTAWAMKEGALPLERALQQRYGQSVSFGIGIHTGQAVVGNIGSKTRMDYTVIGDTVNTAARLESIALPGQIILSEAVYEQVKDSVKVVALGEVQLKGKDQLLTIYEMEGLK</sequence>
<comment type="caution">
    <text evidence="4">The sequence shown here is derived from an EMBL/GenBank/DDBJ whole genome shotgun (WGS) entry which is preliminary data.</text>
</comment>
<organism evidence="4 5">
    <name type="scientific">Paenibacillus yanchengensis</name>
    <dbReference type="NCBI Taxonomy" id="2035833"/>
    <lineage>
        <taxon>Bacteria</taxon>
        <taxon>Bacillati</taxon>
        <taxon>Bacillota</taxon>
        <taxon>Bacilli</taxon>
        <taxon>Bacillales</taxon>
        <taxon>Paenibacillaceae</taxon>
        <taxon>Paenibacillus</taxon>
    </lineage>
</organism>
<reference evidence="5" key="1">
    <citation type="journal article" date="2019" name="Int. J. Syst. Evol. Microbiol.">
        <title>The Global Catalogue of Microorganisms (GCM) 10K type strain sequencing project: providing services to taxonomists for standard genome sequencing and annotation.</title>
        <authorList>
            <consortium name="The Broad Institute Genomics Platform"/>
            <consortium name="The Broad Institute Genome Sequencing Center for Infectious Disease"/>
            <person name="Wu L."/>
            <person name="Ma J."/>
        </authorList>
    </citation>
    <scope>NUCLEOTIDE SEQUENCE [LARGE SCALE GENOMIC DNA]</scope>
    <source>
        <strain evidence="5">GH52</strain>
    </source>
</reference>
<protein>
    <submittedName>
        <fullName evidence="4">CHASE2 domain-containing protein</fullName>
    </submittedName>
</protein>
<keyword evidence="2" id="KW-0472">Membrane</keyword>
<dbReference type="PROSITE" id="PS50125">
    <property type="entry name" value="GUANYLATE_CYCLASE_2"/>
    <property type="match status" value="1"/>
</dbReference>
<dbReference type="CDD" id="cd07302">
    <property type="entry name" value="CHD"/>
    <property type="match status" value="1"/>
</dbReference>
<dbReference type="SMART" id="SM00044">
    <property type="entry name" value="CYCc"/>
    <property type="match status" value="1"/>
</dbReference>
<dbReference type="EMBL" id="JBHUHO010000020">
    <property type="protein sequence ID" value="MFD2115521.1"/>
    <property type="molecule type" value="Genomic_DNA"/>
</dbReference>
<proteinExistence type="inferred from homology"/>
<evidence type="ECO:0000313" key="4">
    <source>
        <dbReference type="EMBL" id="MFD2115521.1"/>
    </source>
</evidence>
<feature type="transmembrane region" description="Helical" evidence="2">
    <location>
        <begin position="319"/>
        <end position="339"/>
    </location>
</feature>
<dbReference type="RefSeq" id="WP_377770763.1">
    <property type="nucleotide sequence ID" value="NZ_JBHUHO010000020.1"/>
</dbReference>
<feature type="transmembrane region" description="Helical" evidence="2">
    <location>
        <begin position="293"/>
        <end position="312"/>
    </location>
</feature>
<dbReference type="InterPro" id="IPR029787">
    <property type="entry name" value="Nucleotide_cyclase"/>
</dbReference>
<dbReference type="InterPro" id="IPR007890">
    <property type="entry name" value="CHASE2"/>
</dbReference>
<keyword evidence="2" id="KW-0812">Transmembrane</keyword>
<feature type="transmembrane region" description="Helical" evidence="2">
    <location>
        <begin position="345"/>
        <end position="368"/>
    </location>
</feature>
<dbReference type="InterPro" id="IPR050697">
    <property type="entry name" value="Adenylyl/Guanylyl_Cyclase_3/4"/>
</dbReference>
<dbReference type="SUPFAM" id="SSF55073">
    <property type="entry name" value="Nucleotide cyclase"/>
    <property type="match status" value="1"/>
</dbReference>
<keyword evidence="2" id="KW-1133">Transmembrane helix</keyword>
<keyword evidence="5" id="KW-1185">Reference proteome</keyword>
<dbReference type="PANTHER" id="PTHR43081">
    <property type="entry name" value="ADENYLATE CYCLASE, TERMINAL-DIFFERENTIATION SPECIFIC-RELATED"/>
    <property type="match status" value="1"/>
</dbReference>
<dbReference type="Pfam" id="PF00211">
    <property type="entry name" value="Guanylate_cyc"/>
    <property type="match status" value="1"/>
</dbReference>
<evidence type="ECO:0000259" key="3">
    <source>
        <dbReference type="PROSITE" id="PS50125"/>
    </source>
</evidence>
<name>A0ABW4YIK1_9BACL</name>
<evidence type="ECO:0000313" key="5">
    <source>
        <dbReference type="Proteomes" id="UP001597362"/>
    </source>
</evidence>
<dbReference type="InterPro" id="IPR001054">
    <property type="entry name" value="A/G_cyclase"/>
</dbReference>
<dbReference type="Pfam" id="PF05226">
    <property type="entry name" value="CHASE2"/>
    <property type="match status" value="1"/>
</dbReference>
<dbReference type="PANTHER" id="PTHR43081:SF1">
    <property type="entry name" value="ADENYLATE CYCLASE, TERMINAL-DIFFERENTIATION SPECIFIC"/>
    <property type="match status" value="1"/>
</dbReference>
<dbReference type="SUPFAM" id="SSF82866">
    <property type="entry name" value="Multidrug efflux transporter AcrB transmembrane domain"/>
    <property type="match status" value="1"/>
</dbReference>
<evidence type="ECO:0000256" key="1">
    <source>
        <dbReference type="ARBA" id="ARBA00005381"/>
    </source>
</evidence>
<dbReference type="Proteomes" id="UP001597362">
    <property type="component" value="Unassembled WGS sequence"/>
</dbReference>